<accession>A0ABQ7NHB9</accession>
<feature type="region of interest" description="Disordered" evidence="2">
    <location>
        <begin position="218"/>
        <end position="382"/>
    </location>
</feature>
<feature type="compositionally biased region" description="Basic residues" evidence="2">
    <location>
        <begin position="238"/>
        <end position="249"/>
    </location>
</feature>
<evidence type="ECO:0008006" key="5">
    <source>
        <dbReference type="Google" id="ProtNLM"/>
    </source>
</evidence>
<sequence length="836" mass="92018">MNEKPIGELIDDYCLYGIQLIRMMNLGNGPISLKYSRVESTSLAAKPTKLSRTCRARARYLMGLVEGCNPSPTISPPPVLVPVIALALPVCGFSRAVYLVAPSCDSHNVSYIATSPSPARDADGGPLEDFDIIHRDALRDTENMSLSQRLLVADAHRQFREEIEGNVEDEDREASGSEAPSLVKFFETAQLIATHSHLRWPDLSREWIRRQQARIAREVRPVPADGDVNSEPPAQSSPKKKASKAKKRSVPLEEAPSSADVSEVAAKKKKKKKGSKKRSREEASVEVLETSTAAGNDDAEINDPTDSTRGSPEEHPKKRLKKTTVEDDETSAPGIPSRGGGPATETGDGSRDESPLSRGAPSSSERKTGVESGGSLPQKAGGGIRFPDRVEFLYDEATPLVLNPLQCAELTRQIRGGTKELPPIDDLYFKKEYIDAAMASKRSDGSMNYLVEKYDTTLKQTMVQLGASEKLARTRLGKEVLRVKFEELEDKLRSDRLAKKDALREKTRLERLVASLENEKAELEEERDAVVGTLVKERQRLRDSRVQEVTRERIKVQTAMADKSTRCVGKMKGYLDRLNALEKAKNLYGQASGTKKCLEMIRDSGTEIPQSMIDIFSEQEKVHEAEIAKLRLEPFSEDDFALSPLNLPSRFVSEELMGVLDPYGSNVGLIGHESASLLITSCEATEDPVDEPMVDITSALSEHIVERPDRNDPEEAGDAIPEDTGDVATEDPVLVSSSEEREEDEVGEEENRSSPALIEETVPIPSVSDPPAQVEGLDAQAVEEEVVEPLDPSRDDQDIVTSDEPVIGFTRLSSCFDKKELSIRVEGSSVRFLSDN</sequence>
<dbReference type="EMBL" id="JADBGQ010000002">
    <property type="protein sequence ID" value="KAG5410244.1"/>
    <property type="molecule type" value="Genomic_DNA"/>
</dbReference>
<evidence type="ECO:0000256" key="2">
    <source>
        <dbReference type="SAM" id="MobiDB-lite"/>
    </source>
</evidence>
<protein>
    <recommendedName>
        <fullName evidence="5">DUF1204 domain-containing protein</fullName>
    </recommendedName>
</protein>
<evidence type="ECO:0000313" key="4">
    <source>
        <dbReference type="Proteomes" id="UP000823674"/>
    </source>
</evidence>
<keyword evidence="4" id="KW-1185">Reference proteome</keyword>
<dbReference type="Proteomes" id="UP000823674">
    <property type="component" value="Chromosome A02"/>
</dbReference>
<reference evidence="3 4" key="1">
    <citation type="submission" date="2021-03" db="EMBL/GenBank/DDBJ databases">
        <authorList>
            <person name="King G.J."/>
            <person name="Bancroft I."/>
            <person name="Baten A."/>
            <person name="Bloomfield J."/>
            <person name="Borpatragohain P."/>
            <person name="He Z."/>
            <person name="Irish N."/>
            <person name="Irwin J."/>
            <person name="Liu K."/>
            <person name="Mauleon R.P."/>
            <person name="Moore J."/>
            <person name="Morris R."/>
            <person name="Ostergaard L."/>
            <person name="Wang B."/>
            <person name="Wells R."/>
        </authorList>
    </citation>
    <scope>NUCLEOTIDE SEQUENCE [LARGE SCALE GENOMIC DNA]</scope>
    <source>
        <strain evidence="3">R-o-18</strain>
        <tissue evidence="3">Leaf</tissue>
    </source>
</reference>
<feature type="compositionally biased region" description="Basic and acidic residues" evidence="2">
    <location>
        <begin position="703"/>
        <end position="713"/>
    </location>
</feature>
<comment type="caution">
    <text evidence="3">The sequence shown here is derived from an EMBL/GenBank/DDBJ whole genome shotgun (WGS) entry which is preliminary data.</text>
</comment>
<evidence type="ECO:0000256" key="1">
    <source>
        <dbReference type="SAM" id="Coils"/>
    </source>
</evidence>
<proteinExistence type="predicted"/>
<organism evidence="3 4">
    <name type="scientific">Brassica rapa subsp. trilocularis</name>
    <dbReference type="NCBI Taxonomy" id="1813537"/>
    <lineage>
        <taxon>Eukaryota</taxon>
        <taxon>Viridiplantae</taxon>
        <taxon>Streptophyta</taxon>
        <taxon>Embryophyta</taxon>
        <taxon>Tracheophyta</taxon>
        <taxon>Spermatophyta</taxon>
        <taxon>Magnoliopsida</taxon>
        <taxon>eudicotyledons</taxon>
        <taxon>Gunneridae</taxon>
        <taxon>Pentapetalae</taxon>
        <taxon>rosids</taxon>
        <taxon>malvids</taxon>
        <taxon>Brassicales</taxon>
        <taxon>Brassicaceae</taxon>
        <taxon>Brassiceae</taxon>
        <taxon>Brassica</taxon>
    </lineage>
</organism>
<dbReference type="PANTHER" id="PTHR31099">
    <property type="entry name" value="OS06G0165300 PROTEIN"/>
    <property type="match status" value="1"/>
</dbReference>
<keyword evidence="1" id="KW-0175">Coiled coil</keyword>
<feature type="coiled-coil region" evidence="1">
    <location>
        <begin position="485"/>
        <end position="533"/>
    </location>
</feature>
<dbReference type="PANTHER" id="PTHR31099:SF18">
    <property type="entry name" value="AMINOTRANSFERASE-LIKE PLANT MOBILE DOMAIN-CONTAINING PROTEIN"/>
    <property type="match status" value="1"/>
</dbReference>
<feature type="compositionally biased region" description="Acidic residues" evidence="2">
    <location>
        <begin position="714"/>
        <end position="729"/>
    </location>
</feature>
<feature type="compositionally biased region" description="Basic residues" evidence="2">
    <location>
        <begin position="267"/>
        <end position="278"/>
    </location>
</feature>
<name>A0ABQ7NHB9_BRACM</name>
<gene>
    <name evidence="3" type="primary">A02g504720.1_BraROA</name>
    <name evidence="3" type="ORF">IGI04_006563</name>
</gene>
<feature type="region of interest" description="Disordered" evidence="2">
    <location>
        <begin position="703"/>
        <end position="775"/>
    </location>
</feature>
<evidence type="ECO:0000313" key="3">
    <source>
        <dbReference type="EMBL" id="KAG5410244.1"/>
    </source>
</evidence>